<evidence type="ECO:0000256" key="1">
    <source>
        <dbReference type="ARBA" id="ARBA00022793"/>
    </source>
</evidence>
<dbReference type="GO" id="GO:0004633">
    <property type="term" value="F:phosphopantothenoylcysteine decarboxylase activity"/>
    <property type="evidence" value="ECO:0007669"/>
    <property type="project" value="UniProtKB-EC"/>
</dbReference>
<evidence type="ECO:0000256" key="2">
    <source>
        <dbReference type="ARBA" id="ARBA00023239"/>
    </source>
</evidence>
<comment type="catalytic activity">
    <reaction evidence="3">
        <text>N-[(R)-4-phosphopantothenoyl]-L-cysteine + H(+) = (R)-4'-phosphopantetheine + CO2</text>
        <dbReference type="Rhea" id="RHEA:16793"/>
        <dbReference type="ChEBI" id="CHEBI:15378"/>
        <dbReference type="ChEBI" id="CHEBI:16526"/>
        <dbReference type="ChEBI" id="CHEBI:59458"/>
        <dbReference type="ChEBI" id="CHEBI:61723"/>
        <dbReference type="EC" id="4.1.1.36"/>
    </reaction>
</comment>
<dbReference type="InterPro" id="IPR007085">
    <property type="entry name" value="DNA/pantothenate-metab_flavo_C"/>
</dbReference>
<evidence type="ECO:0000259" key="5">
    <source>
        <dbReference type="Pfam" id="PF04127"/>
    </source>
</evidence>
<dbReference type="Gene3D" id="3.40.50.10300">
    <property type="entry name" value="CoaB-like"/>
    <property type="match status" value="1"/>
</dbReference>
<protein>
    <recommendedName>
        <fullName evidence="3">Coenzyme A biosynthesis bifunctional protein CoaBC</fullName>
        <ecNumber evidence="3">4.1.1.36</ecNumber>
        <ecNumber evidence="3">6.3.2.5</ecNumber>
    </recommendedName>
    <alternativeName>
        <fullName evidence="3">DNA/pantothenate metabolism flavoprotein</fullName>
    </alternativeName>
</protein>
<accession>A0A965LKK2</accession>
<dbReference type="Gene3D" id="3.40.50.1950">
    <property type="entry name" value="Flavin prenyltransferase-like"/>
    <property type="match status" value="1"/>
</dbReference>
<dbReference type="InterPro" id="IPR035929">
    <property type="entry name" value="CoaB-like_sf"/>
</dbReference>
<proteinExistence type="inferred from homology"/>
<sequence>MSIFPRSMILGVTGGIAAYKSCELLRRLLDRGIDVQVVPTENALRFVGAATWEALSGRKIHSSLWEDVSSGAHIETARHAELILIAPTTADFLARIAQGRSDDLLSATVLTAFSEKCPVVIIPAMHHQMWRNPATQENVAMLRSRGFIIMEPSEGPLNNGDVGVGRFPEVFEIFDFLAEQNFLKSDLLGKSIVVTAGGTREMIDPVRFIGNLSSGKQGVALANAAAARGAQVTLIAANISPSLLPHDKSIRIINVSSAAQLGQALDEVRSFDLLFMAAAVSDYRVLETSGVKLKRDGSERLLHLVENPDLLADFAVKQGRVSAPSEIKGRVIVGFAAESELDLTQARIKLERKGVDFLFVNDVAGQEVFNAPSNGGVLISRDGNQSVFTYQSKDTLSHALLDEV</sequence>
<feature type="non-terminal residue" evidence="6">
    <location>
        <position position="404"/>
    </location>
</feature>
<keyword evidence="2 3" id="KW-0456">Lyase</keyword>
<dbReference type="SUPFAM" id="SSF102645">
    <property type="entry name" value="CoaB-like"/>
    <property type="match status" value="1"/>
</dbReference>
<comment type="similarity">
    <text evidence="3">In the C-terminal section; belongs to the PPC synthetase family.</text>
</comment>
<comment type="function">
    <text evidence="3">Catalyzes two steps in the biosynthesis of coenzyme A. In the first step cysteine is conjugated to 4'-phosphopantothenate to form 4-phosphopantothenoylcysteine, in the latter compound is decarboxylated to form 4'-phosphopantotheine.</text>
</comment>
<dbReference type="GO" id="GO:0015941">
    <property type="term" value="P:pantothenate catabolic process"/>
    <property type="evidence" value="ECO:0007669"/>
    <property type="project" value="InterPro"/>
</dbReference>
<keyword evidence="3" id="KW-0285">Flavoprotein</keyword>
<evidence type="ECO:0000313" key="6">
    <source>
        <dbReference type="EMBL" id="NBR93444.1"/>
    </source>
</evidence>
<dbReference type="EC" id="4.1.1.36" evidence="3"/>
<dbReference type="HAMAP" id="MF_02225">
    <property type="entry name" value="CoaBC"/>
    <property type="match status" value="1"/>
</dbReference>
<dbReference type="PANTHER" id="PTHR14359">
    <property type="entry name" value="HOMO-OLIGOMERIC FLAVIN CONTAINING CYS DECARBOXYLASE FAMILY"/>
    <property type="match status" value="1"/>
</dbReference>
<evidence type="ECO:0000256" key="3">
    <source>
        <dbReference type="RuleBase" id="RU364078"/>
    </source>
</evidence>
<organism evidence="6 7">
    <name type="scientific">Candidatus Fonsibacter lacus</name>
    <dbReference type="NCBI Taxonomy" id="2576439"/>
    <lineage>
        <taxon>Bacteria</taxon>
        <taxon>Pseudomonadati</taxon>
        <taxon>Pseudomonadota</taxon>
        <taxon>Alphaproteobacteria</taxon>
        <taxon>Candidatus Pelagibacterales</taxon>
        <taxon>Candidatus Pelagibacterales incertae sedis</taxon>
        <taxon>Candidatus Fonsibacter</taxon>
    </lineage>
</organism>
<dbReference type="GO" id="GO:0010181">
    <property type="term" value="F:FMN binding"/>
    <property type="evidence" value="ECO:0007669"/>
    <property type="project" value="InterPro"/>
</dbReference>
<feature type="domain" description="Flavoprotein" evidence="4">
    <location>
        <begin position="8"/>
        <end position="175"/>
    </location>
</feature>
<keyword evidence="1 3" id="KW-0210">Decarboxylase</keyword>
<dbReference type="PANTHER" id="PTHR14359:SF6">
    <property type="entry name" value="PHOSPHOPANTOTHENOYLCYSTEINE DECARBOXYLASE"/>
    <property type="match status" value="1"/>
</dbReference>
<comment type="pathway">
    <text evidence="3">Cofactor biosynthesis; coenzyme A biosynthesis; CoA from (R)-pantothenate: step 3/5.</text>
</comment>
<dbReference type="Pfam" id="PF04127">
    <property type="entry name" value="DFP"/>
    <property type="match status" value="1"/>
</dbReference>
<dbReference type="Pfam" id="PF02441">
    <property type="entry name" value="Flavoprotein"/>
    <property type="match status" value="1"/>
</dbReference>
<dbReference type="GO" id="GO:0015937">
    <property type="term" value="P:coenzyme A biosynthetic process"/>
    <property type="evidence" value="ECO:0007669"/>
    <property type="project" value="InterPro"/>
</dbReference>
<keyword evidence="3 6" id="KW-0436">Ligase</keyword>
<dbReference type="Proteomes" id="UP000740727">
    <property type="component" value="Unassembled WGS sequence"/>
</dbReference>
<feature type="domain" description="DNA/pantothenate metabolism flavoprotein C-terminal" evidence="5">
    <location>
        <begin position="188"/>
        <end position="404"/>
    </location>
</feature>
<dbReference type="GO" id="GO:0071513">
    <property type="term" value="C:phosphopantothenoylcysteine decarboxylase complex"/>
    <property type="evidence" value="ECO:0007669"/>
    <property type="project" value="TreeGrafter"/>
</dbReference>
<dbReference type="EMBL" id="RFXN01000006">
    <property type="protein sequence ID" value="NBR93444.1"/>
    <property type="molecule type" value="Genomic_DNA"/>
</dbReference>
<dbReference type="AlphaFoldDB" id="A0A965LKK2"/>
<dbReference type="GO" id="GO:0004632">
    <property type="term" value="F:phosphopantothenate--cysteine ligase activity"/>
    <property type="evidence" value="ECO:0007669"/>
    <property type="project" value="UniProtKB-EC"/>
</dbReference>
<keyword evidence="3" id="KW-0288">FMN</keyword>
<dbReference type="InterPro" id="IPR005252">
    <property type="entry name" value="CoaBC"/>
</dbReference>
<evidence type="ECO:0000259" key="4">
    <source>
        <dbReference type="Pfam" id="PF02441"/>
    </source>
</evidence>
<comment type="similarity">
    <text evidence="3">In the N-terminal section; belongs to the HFCD (homo-oligomeric flavin containing Cys decarboxylase) superfamily.</text>
</comment>
<comment type="caution">
    <text evidence="6">The sequence shown here is derived from an EMBL/GenBank/DDBJ whole genome shotgun (WGS) entry which is preliminary data.</text>
</comment>
<name>A0A965LKK2_9PROT</name>
<comment type="pathway">
    <text evidence="3">Cofactor biosynthesis; coenzyme A biosynthesis; CoA from (R)-pantothenate: step 2/5.</text>
</comment>
<comment type="cofactor">
    <cofactor evidence="3">
        <name>FMN</name>
        <dbReference type="ChEBI" id="CHEBI:58210"/>
    </cofactor>
</comment>
<evidence type="ECO:0000313" key="7">
    <source>
        <dbReference type="Proteomes" id="UP000740727"/>
    </source>
</evidence>
<gene>
    <name evidence="6" type="primary">coaBC</name>
    <name evidence="6" type="ORF">EBT44_01050</name>
</gene>
<dbReference type="EC" id="6.3.2.5" evidence="3"/>
<dbReference type="InterPro" id="IPR003382">
    <property type="entry name" value="Flavoprotein"/>
</dbReference>
<dbReference type="SUPFAM" id="SSF52507">
    <property type="entry name" value="Homo-oligomeric flavin-containing Cys decarboxylases, HFCD"/>
    <property type="match status" value="1"/>
</dbReference>
<dbReference type="NCBIfam" id="TIGR00521">
    <property type="entry name" value="coaBC_dfp"/>
    <property type="match status" value="1"/>
</dbReference>
<comment type="catalytic activity">
    <reaction evidence="3">
        <text>(R)-4'-phosphopantothenate + L-cysteine + CTP = N-[(R)-4-phosphopantothenoyl]-L-cysteine + CMP + diphosphate + H(+)</text>
        <dbReference type="Rhea" id="RHEA:19397"/>
        <dbReference type="ChEBI" id="CHEBI:10986"/>
        <dbReference type="ChEBI" id="CHEBI:15378"/>
        <dbReference type="ChEBI" id="CHEBI:33019"/>
        <dbReference type="ChEBI" id="CHEBI:35235"/>
        <dbReference type="ChEBI" id="CHEBI:37563"/>
        <dbReference type="ChEBI" id="CHEBI:59458"/>
        <dbReference type="ChEBI" id="CHEBI:60377"/>
        <dbReference type="EC" id="6.3.2.5"/>
    </reaction>
</comment>
<reference evidence="6" key="1">
    <citation type="submission" date="2018-10" db="EMBL/GenBank/DDBJ databases">
        <title>Iterative Subtractive Binning of Freshwater Chronoseries Metagenomes Recovers Nearly Complete Genomes from over Four Hundred Novel Species.</title>
        <authorList>
            <person name="Rodriguez-R L.M."/>
            <person name="Tsementzi D."/>
            <person name="Luo C."/>
            <person name="Konstantinidis K.T."/>
        </authorList>
    </citation>
    <scope>NUCLEOTIDE SEQUENCE</scope>
    <source>
        <strain evidence="6">WB5_2A_028</strain>
    </source>
</reference>
<dbReference type="InterPro" id="IPR036551">
    <property type="entry name" value="Flavin_trans-like"/>
</dbReference>